<dbReference type="CDD" id="cd19071">
    <property type="entry name" value="AKR_AKR1-5-like"/>
    <property type="match status" value="1"/>
</dbReference>
<dbReference type="EMBL" id="PNHG01000015">
    <property type="protein sequence ID" value="PMC63830.1"/>
    <property type="molecule type" value="Genomic_DNA"/>
</dbReference>
<dbReference type="AlphaFoldDB" id="A0A2N6T3A6"/>
<evidence type="ECO:0000256" key="6">
    <source>
        <dbReference type="PIRSR" id="PIRSR000097-3"/>
    </source>
</evidence>
<comment type="caution">
    <text evidence="8">The sequence shown here is derived from an EMBL/GenBank/DDBJ whole genome shotgun (WGS) entry which is preliminary data.</text>
</comment>
<dbReference type="PROSITE" id="PS00063">
    <property type="entry name" value="ALDOKETO_REDUCTASE_3"/>
    <property type="match status" value="1"/>
</dbReference>
<feature type="active site" description="Proton donor" evidence="4">
    <location>
        <position position="57"/>
    </location>
</feature>
<dbReference type="RefSeq" id="WP_034666066.1">
    <property type="nucleotide sequence ID" value="NZ_JBHRZL010000005.1"/>
</dbReference>
<evidence type="ECO:0000256" key="2">
    <source>
        <dbReference type="ARBA" id="ARBA00022857"/>
    </source>
</evidence>
<feature type="domain" description="NADP-dependent oxidoreductase" evidence="7">
    <location>
        <begin position="25"/>
        <end position="267"/>
    </location>
</feature>
<sequence length="282" mass="30889">MVGTLSPRDIPHATLNDGHELPLVGLGTYKLTGPDTVNIIRRAIDCGYRHFDTASLYGNEAEVGRAVREAIAAGDVVREELFITSKLWNDDQPRATEAFHESLRRLDLDHVDLFMVHWPWPQNGTFVAAYEALLEQREAGLIRTVGVANFYEETLDELIAATGVAPAVNQVELHAGFTQPELRDYHARHNILTEAWAPLGRGEILDSSQITQVAAAYGATPAQIALAYLVSQGISVIPKTSSAQRLKGNIAAASITLDRESLDLLDTIPGERQSNDPRMFPG</sequence>
<dbReference type="FunFam" id="3.20.20.100:FF:000002">
    <property type="entry name" value="2,5-diketo-D-gluconic acid reductase A"/>
    <property type="match status" value="1"/>
</dbReference>
<evidence type="ECO:0000256" key="5">
    <source>
        <dbReference type="PIRSR" id="PIRSR000097-2"/>
    </source>
</evidence>
<dbReference type="SUPFAM" id="SSF51430">
    <property type="entry name" value="NAD(P)-linked oxidoreductase"/>
    <property type="match status" value="1"/>
</dbReference>
<dbReference type="PANTHER" id="PTHR43827">
    <property type="entry name" value="2,5-DIKETO-D-GLUCONIC ACID REDUCTASE"/>
    <property type="match status" value="1"/>
</dbReference>
<keyword evidence="3" id="KW-0560">Oxidoreductase</keyword>
<evidence type="ECO:0000313" key="8">
    <source>
        <dbReference type="EMBL" id="PMC63830.1"/>
    </source>
</evidence>
<reference evidence="8 9" key="1">
    <citation type="submission" date="2017-09" db="EMBL/GenBank/DDBJ databases">
        <title>Bacterial strain isolated from the female urinary microbiota.</title>
        <authorList>
            <person name="Thomas-White K."/>
            <person name="Kumar N."/>
            <person name="Forster S."/>
            <person name="Putonti C."/>
            <person name="Lawley T."/>
            <person name="Wolfe A.J."/>
        </authorList>
    </citation>
    <scope>NUCLEOTIDE SEQUENCE [LARGE SCALE GENOMIC DNA]</scope>
    <source>
        <strain evidence="8 9">UMB0792</strain>
    </source>
</reference>
<evidence type="ECO:0000256" key="3">
    <source>
        <dbReference type="ARBA" id="ARBA00023002"/>
    </source>
</evidence>
<comment type="similarity">
    <text evidence="1">Belongs to the aldo/keto reductase family.</text>
</comment>
<evidence type="ECO:0000256" key="1">
    <source>
        <dbReference type="ARBA" id="ARBA00007905"/>
    </source>
</evidence>
<dbReference type="InterPro" id="IPR020471">
    <property type="entry name" value="AKR"/>
</dbReference>
<gene>
    <name evidence="8" type="ORF">CJ203_09010</name>
</gene>
<protein>
    <submittedName>
        <fullName evidence="8">Aldo/keto reductase</fullName>
    </submittedName>
</protein>
<evidence type="ECO:0000313" key="9">
    <source>
        <dbReference type="Proteomes" id="UP000235836"/>
    </source>
</evidence>
<dbReference type="Gene3D" id="3.20.20.100">
    <property type="entry name" value="NADP-dependent oxidoreductase domain"/>
    <property type="match status" value="1"/>
</dbReference>
<dbReference type="PANTHER" id="PTHR43827:SF3">
    <property type="entry name" value="NADP-DEPENDENT OXIDOREDUCTASE DOMAIN-CONTAINING PROTEIN"/>
    <property type="match status" value="1"/>
</dbReference>
<organism evidence="8 9">
    <name type="scientific">Corynebacterium tuscaniense</name>
    <dbReference type="NCBI Taxonomy" id="302449"/>
    <lineage>
        <taxon>Bacteria</taxon>
        <taxon>Bacillati</taxon>
        <taxon>Actinomycetota</taxon>
        <taxon>Actinomycetes</taxon>
        <taxon>Mycobacteriales</taxon>
        <taxon>Corynebacteriaceae</taxon>
        <taxon>Corynebacterium</taxon>
    </lineage>
</organism>
<keyword evidence="2" id="KW-0521">NADP</keyword>
<feature type="site" description="Lowers pKa of active site Tyr" evidence="6">
    <location>
        <position position="86"/>
    </location>
</feature>
<keyword evidence="9" id="KW-1185">Reference proteome</keyword>
<dbReference type="GO" id="GO:0016616">
    <property type="term" value="F:oxidoreductase activity, acting on the CH-OH group of donors, NAD or NADP as acceptor"/>
    <property type="evidence" value="ECO:0007669"/>
    <property type="project" value="UniProtKB-ARBA"/>
</dbReference>
<dbReference type="PRINTS" id="PR00069">
    <property type="entry name" value="ALDKETRDTASE"/>
</dbReference>
<evidence type="ECO:0000259" key="7">
    <source>
        <dbReference type="Pfam" id="PF00248"/>
    </source>
</evidence>
<feature type="binding site" evidence="5">
    <location>
        <position position="117"/>
    </location>
    <ligand>
        <name>substrate</name>
    </ligand>
</feature>
<dbReference type="Pfam" id="PF00248">
    <property type="entry name" value="Aldo_ket_red"/>
    <property type="match status" value="1"/>
</dbReference>
<accession>A0A2N6T3A6</accession>
<name>A0A2N6T3A6_9CORY</name>
<dbReference type="Proteomes" id="UP000235836">
    <property type="component" value="Unassembled WGS sequence"/>
</dbReference>
<proteinExistence type="inferred from homology"/>
<dbReference type="PROSITE" id="PS00798">
    <property type="entry name" value="ALDOKETO_REDUCTASE_1"/>
    <property type="match status" value="1"/>
</dbReference>
<dbReference type="InterPro" id="IPR018170">
    <property type="entry name" value="Aldo/ket_reductase_CS"/>
</dbReference>
<dbReference type="InterPro" id="IPR036812">
    <property type="entry name" value="NAD(P)_OxRdtase_dom_sf"/>
</dbReference>
<dbReference type="InterPro" id="IPR023210">
    <property type="entry name" value="NADP_OxRdtase_dom"/>
</dbReference>
<dbReference type="PIRSF" id="PIRSF000097">
    <property type="entry name" value="AKR"/>
    <property type="match status" value="1"/>
</dbReference>
<evidence type="ECO:0000256" key="4">
    <source>
        <dbReference type="PIRSR" id="PIRSR000097-1"/>
    </source>
</evidence>